<dbReference type="AlphaFoldDB" id="A0A381NP20"/>
<dbReference type="PANTHER" id="PTHR43818">
    <property type="entry name" value="BCDNA.GH03377"/>
    <property type="match status" value="1"/>
</dbReference>
<evidence type="ECO:0008006" key="5">
    <source>
        <dbReference type="Google" id="ProtNLM"/>
    </source>
</evidence>
<dbReference type="Gene3D" id="3.30.360.10">
    <property type="entry name" value="Dihydrodipicolinate Reductase, domain 2"/>
    <property type="match status" value="1"/>
</dbReference>
<evidence type="ECO:0000256" key="1">
    <source>
        <dbReference type="ARBA" id="ARBA00023002"/>
    </source>
</evidence>
<dbReference type="Pfam" id="PF01408">
    <property type="entry name" value="GFO_IDH_MocA"/>
    <property type="match status" value="1"/>
</dbReference>
<keyword evidence="1" id="KW-0560">Oxidoreductase</keyword>
<accession>A0A381NP20</accession>
<reference evidence="4" key="1">
    <citation type="submission" date="2018-05" db="EMBL/GenBank/DDBJ databases">
        <authorList>
            <person name="Lanie J.A."/>
            <person name="Ng W.-L."/>
            <person name="Kazmierczak K.M."/>
            <person name="Andrzejewski T.M."/>
            <person name="Davidsen T.M."/>
            <person name="Wayne K.J."/>
            <person name="Tettelin H."/>
            <person name="Glass J.I."/>
            <person name="Rusch D."/>
            <person name="Podicherti R."/>
            <person name="Tsui H.-C.T."/>
            <person name="Winkler M.E."/>
        </authorList>
    </citation>
    <scope>NUCLEOTIDE SEQUENCE</scope>
</reference>
<protein>
    <recommendedName>
        <fullName evidence="5">Gfo/Idh/MocA-like oxidoreductase N-terminal domain-containing protein</fullName>
    </recommendedName>
</protein>
<dbReference type="SUPFAM" id="SSF55347">
    <property type="entry name" value="Glyceraldehyde-3-phosphate dehydrogenase-like, C-terminal domain"/>
    <property type="match status" value="1"/>
</dbReference>
<evidence type="ECO:0000259" key="3">
    <source>
        <dbReference type="Pfam" id="PF22725"/>
    </source>
</evidence>
<name>A0A381NP20_9ZZZZ</name>
<dbReference type="Gene3D" id="3.40.50.720">
    <property type="entry name" value="NAD(P)-binding Rossmann-like Domain"/>
    <property type="match status" value="1"/>
</dbReference>
<proteinExistence type="predicted"/>
<feature type="domain" description="GFO/IDH/MocA-like oxidoreductase" evidence="3">
    <location>
        <begin position="133"/>
        <end position="261"/>
    </location>
</feature>
<gene>
    <name evidence="4" type="ORF">METZ01_LOCUS9189</name>
</gene>
<feature type="domain" description="Gfo/Idh/MocA-like oxidoreductase N-terminal" evidence="2">
    <location>
        <begin position="51"/>
        <end position="123"/>
    </location>
</feature>
<dbReference type="EMBL" id="UINC01000495">
    <property type="protein sequence ID" value="SUZ56335.1"/>
    <property type="molecule type" value="Genomic_DNA"/>
</dbReference>
<evidence type="ECO:0000313" key="4">
    <source>
        <dbReference type="EMBL" id="SUZ56335.1"/>
    </source>
</evidence>
<dbReference type="InterPro" id="IPR000683">
    <property type="entry name" value="Gfo/Idh/MocA-like_OxRdtase_N"/>
</dbReference>
<sequence>MKKLKLAAIGTEHRHIFGQLKGMLDLGCECIGWWNDGDNKITQDFKKKYPSIKRENEKQNLLSNPEIDLVLIADIPSKRAGLAIECMEAGKDVMLDKPGCTSLKQLKEIEKTVNNTKRIFSIDFSERFEVPCVQAAYDLIQKGEIGKVVQTIGMGPHRLNLPTRPNWFFDYEKYGGILCDIASHQIDQFLFFTGSTQAEIISSSTGNFAHSEYPKFEDFGEILIHGDKGRGYIRVDWYTPDALPNWGDGRLTILGTEGYIELRKYVDVVGKEGTDHIYLVNKDKYEYINAVSEPLTYFQRLMNDVNERTSTAMDQDHCLKVMKLAIIAQMNAKRMGNLK</sequence>
<evidence type="ECO:0000259" key="2">
    <source>
        <dbReference type="Pfam" id="PF01408"/>
    </source>
</evidence>
<dbReference type="InterPro" id="IPR055170">
    <property type="entry name" value="GFO_IDH_MocA-like_dom"/>
</dbReference>
<dbReference type="InterPro" id="IPR036291">
    <property type="entry name" value="NAD(P)-bd_dom_sf"/>
</dbReference>
<dbReference type="SUPFAM" id="SSF51735">
    <property type="entry name" value="NAD(P)-binding Rossmann-fold domains"/>
    <property type="match status" value="1"/>
</dbReference>
<dbReference type="Pfam" id="PF22725">
    <property type="entry name" value="GFO_IDH_MocA_C3"/>
    <property type="match status" value="1"/>
</dbReference>
<organism evidence="4">
    <name type="scientific">marine metagenome</name>
    <dbReference type="NCBI Taxonomy" id="408172"/>
    <lineage>
        <taxon>unclassified sequences</taxon>
        <taxon>metagenomes</taxon>
        <taxon>ecological metagenomes</taxon>
    </lineage>
</organism>
<dbReference type="InterPro" id="IPR050463">
    <property type="entry name" value="Gfo/Idh/MocA_oxidrdct_glycsds"/>
</dbReference>
<dbReference type="PANTHER" id="PTHR43818:SF11">
    <property type="entry name" value="BCDNA.GH03377"/>
    <property type="match status" value="1"/>
</dbReference>
<dbReference type="GO" id="GO:0000166">
    <property type="term" value="F:nucleotide binding"/>
    <property type="evidence" value="ECO:0007669"/>
    <property type="project" value="InterPro"/>
</dbReference>
<dbReference type="GO" id="GO:0016491">
    <property type="term" value="F:oxidoreductase activity"/>
    <property type="evidence" value="ECO:0007669"/>
    <property type="project" value="UniProtKB-KW"/>
</dbReference>